<dbReference type="GO" id="GO:0005737">
    <property type="term" value="C:cytoplasm"/>
    <property type="evidence" value="ECO:0007669"/>
    <property type="project" value="UniProtKB-SubCell"/>
</dbReference>
<evidence type="ECO:0000313" key="7">
    <source>
        <dbReference type="Proteomes" id="UP000595095"/>
    </source>
</evidence>
<comment type="function">
    <text evidence="4">Required for resistance to DNA-damaging agents.</text>
</comment>
<dbReference type="SUPFAM" id="SSF52402">
    <property type="entry name" value="Adenine nucleotide alpha hydrolases-like"/>
    <property type="match status" value="2"/>
</dbReference>
<comment type="similarity">
    <text evidence="2">Belongs to the universal stress protein A family.</text>
</comment>
<evidence type="ECO:0000256" key="2">
    <source>
        <dbReference type="ARBA" id="ARBA00008791"/>
    </source>
</evidence>
<evidence type="ECO:0000259" key="5">
    <source>
        <dbReference type="Pfam" id="PF00582"/>
    </source>
</evidence>
<comment type="subcellular location">
    <subcellularLocation>
        <location evidence="1">Cytoplasm</location>
    </subcellularLocation>
</comment>
<gene>
    <name evidence="6" type="primary">uspE</name>
    <name evidence="6" type="ORF">IT774_07920</name>
</gene>
<dbReference type="Gene3D" id="3.40.50.12370">
    <property type="match status" value="1"/>
</dbReference>
<dbReference type="PANTHER" id="PTHR47892">
    <property type="entry name" value="UNIVERSAL STRESS PROTEIN E"/>
    <property type="match status" value="1"/>
</dbReference>
<dbReference type="KEGG" id="smaa:IT774_07920"/>
<dbReference type="EMBL" id="CP064795">
    <property type="protein sequence ID" value="QPG07019.1"/>
    <property type="molecule type" value="Genomic_DNA"/>
</dbReference>
<dbReference type="PRINTS" id="PR01438">
    <property type="entry name" value="UNVRSLSTRESS"/>
</dbReference>
<reference evidence="6 7" key="1">
    <citation type="submission" date="2020-11" db="EMBL/GenBank/DDBJ databases">
        <title>Complete genome sequence for Salinimonas sp. strain G2-b.</title>
        <authorList>
            <person name="Park S.-J."/>
        </authorList>
    </citation>
    <scope>NUCLEOTIDE SEQUENCE [LARGE SCALE GENOMIC DNA]</scope>
    <source>
        <strain evidence="6 7">G2-b</strain>
    </source>
</reference>
<organism evidence="6 7">
    <name type="scientific">Salinimonas marina</name>
    <dbReference type="NCBI Taxonomy" id="2785918"/>
    <lineage>
        <taxon>Bacteria</taxon>
        <taxon>Pseudomonadati</taxon>
        <taxon>Pseudomonadota</taxon>
        <taxon>Gammaproteobacteria</taxon>
        <taxon>Alteromonadales</taxon>
        <taxon>Alteromonadaceae</taxon>
        <taxon>Alteromonas/Salinimonas group</taxon>
        <taxon>Salinimonas</taxon>
    </lineage>
</organism>
<dbReference type="InterPro" id="IPR006015">
    <property type="entry name" value="Universal_stress_UspA"/>
</dbReference>
<dbReference type="RefSeq" id="WP_195812090.1">
    <property type="nucleotide sequence ID" value="NZ_CP064795.1"/>
</dbReference>
<evidence type="ECO:0000256" key="1">
    <source>
        <dbReference type="ARBA" id="ARBA00004496"/>
    </source>
</evidence>
<keyword evidence="7" id="KW-1185">Reference proteome</keyword>
<dbReference type="NCBIfam" id="NF008380">
    <property type="entry name" value="PRK11175.1"/>
    <property type="match status" value="1"/>
</dbReference>
<dbReference type="Proteomes" id="UP000595095">
    <property type="component" value="Chromosome"/>
</dbReference>
<keyword evidence="3" id="KW-0963">Cytoplasm</keyword>
<evidence type="ECO:0000313" key="6">
    <source>
        <dbReference type="EMBL" id="QPG07019.1"/>
    </source>
</evidence>
<feature type="domain" description="UspA" evidence="5">
    <location>
        <begin position="175"/>
        <end position="297"/>
    </location>
</feature>
<proteinExistence type="inferred from homology"/>
<protein>
    <submittedName>
        <fullName evidence="6">Universal stress protein UspE</fullName>
    </submittedName>
</protein>
<dbReference type="Pfam" id="PF00582">
    <property type="entry name" value="Usp"/>
    <property type="match status" value="2"/>
</dbReference>
<dbReference type="AlphaFoldDB" id="A0A7S9DZY3"/>
<dbReference type="InterPro" id="IPR006016">
    <property type="entry name" value="UspA"/>
</dbReference>
<accession>A0A7S9DZY3</accession>
<sequence length="306" mass="34114">MINYQTIMAVIDNDLDSQPAFSRALELAEKTDATLVALLVVYDFSYEMTTMLSGNEREAMRSAVLKSQRDWLEEEIRRYTERPVELIVKWESRAFEAIIRTAAECDADIVLKGSRKADDLASVIFTPTDWHLLRKCPTPVLMVKAHAWPPQGNIIAAVNVGTEDPEHAQLNDKITDIAKDYASLLTGNVHLVNAYPHAPVSIAVEIPEFDTEAYHHAVQKHHQQEMDRHSTRYELPAEQCHVREGLPEKVVAQMAHSLDAELVIIGTVGRVGLSAAFIGNTAERVIDALHCDVLAIKPDGFESPVT</sequence>
<evidence type="ECO:0000256" key="4">
    <source>
        <dbReference type="ARBA" id="ARBA00037131"/>
    </source>
</evidence>
<feature type="domain" description="UspA" evidence="5">
    <location>
        <begin position="4"/>
        <end position="144"/>
    </location>
</feature>
<dbReference type="PANTHER" id="PTHR47892:SF1">
    <property type="entry name" value="UNIVERSAL STRESS PROTEIN E"/>
    <property type="match status" value="1"/>
</dbReference>
<name>A0A7S9DZY3_9ALTE</name>
<evidence type="ECO:0000256" key="3">
    <source>
        <dbReference type="ARBA" id="ARBA00022490"/>
    </source>
</evidence>